<dbReference type="Proteomes" id="UP001233999">
    <property type="component" value="Unassembled WGS sequence"/>
</dbReference>
<evidence type="ECO:0000313" key="3">
    <source>
        <dbReference type="Proteomes" id="UP001233999"/>
    </source>
</evidence>
<accession>A0AAD8A0B4</accession>
<sequence length="154" mass="17654">MSAITEKFTAISELQQTDDACKLNVKKSPRKVIHFSDGTIEEFSSDEDEIEKSAAYTTEVNPSSMTWGPWLWYKAINAGSKSLEVCDYLGEHLASFFGITTPKYQYEIDEFNRMMEEEEERKRKEDLEMGGWNDTGTLTQDSPVKSEPPQNDKF</sequence>
<protein>
    <recommendedName>
        <fullName evidence="4">Protein FAM177A1</fullName>
    </recommendedName>
</protein>
<evidence type="ECO:0000313" key="2">
    <source>
        <dbReference type="EMBL" id="KAJ9589651.1"/>
    </source>
</evidence>
<dbReference type="Pfam" id="PF14774">
    <property type="entry name" value="FAM177"/>
    <property type="match status" value="1"/>
</dbReference>
<keyword evidence="3" id="KW-1185">Reference proteome</keyword>
<dbReference type="AlphaFoldDB" id="A0AAD8A0B4"/>
<evidence type="ECO:0008006" key="4">
    <source>
        <dbReference type="Google" id="ProtNLM"/>
    </source>
</evidence>
<gene>
    <name evidence="2" type="ORF">L9F63_017140</name>
</gene>
<feature type="compositionally biased region" description="Basic and acidic residues" evidence="1">
    <location>
        <begin position="117"/>
        <end position="127"/>
    </location>
</feature>
<dbReference type="InterPro" id="IPR028260">
    <property type="entry name" value="FAM177"/>
</dbReference>
<feature type="compositionally biased region" description="Polar residues" evidence="1">
    <location>
        <begin position="134"/>
        <end position="143"/>
    </location>
</feature>
<reference evidence="2" key="1">
    <citation type="journal article" date="2023" name="IScience">
        <title>Live-bearing cockroach genome reveals convergent evolutionary mechanisms linked to viviparity in insects and beyond.</title>
        <authorList>
            <person name="Fouks B."/>
            <person name="Harrison M.C."/>
            <person name="Mikhailova A.A."/>
            <person name="Marchal E."/>
            <person name="English S."/>
            <person name="Carruthers M."/>
            <person name="Jennings E.C."/>
            <person name="Chiamaka E.L."/>
            <person name="Frigard R.A."/>
            <person name="Pippel M."/>
            <person name="Attardo G.M."/>
            <person name="Benoit J.B."/>
            <person name="Bornberg-Bauer E."/>
            <person name="Tobe S.S."/>
        </authorList>
    </citation>
    <scope>NUCLEOTIDE SEQUENCE</scope>
    <source>
        <strain evidence="2">Stay&amp;Tobe</strain>
    </source>
</reference>
<reference evidence="2" key="2">
    <citation type="submission" date="2023-05" db="EMBL/GenBank/DDBJ databases">
        <authorList>
            <person name="Fouks B."/>
        </authorList>
    </citation>
    <scope>NUCLEOTIDE SEQUENCE</scope>
    <source>
        <strain evidence="2">Stay&amp;Tobe</strain>
        <tissue evidence="2">Testes</tissue>
    </source>
</reference>
<comment type="caution">
    <text evidence="2">The sequence shown here is derived from an EMBL/GenBank/DDBJ whole genome shotgun (WGS) entry which is preliminary data.</text>
</comment>
<evidence type="ECO:0000256" key="1">
    <source>
        <dbReference type="SAM" id="MobiDB-lite"/>
    </source>
</evidence>
<dbReference type="EMBL" id="JASPKZ010004921">
    <property type="protein sequence ID" value="KAJ9589651.1"/>
    <property type="molecule type" value="Genomic_DNA"/>
</dbReference>
<name>A0AAD8A0B4_DIPPU</name>
<feature type="region of interest" description="Disordered" evidence="1">
    <location>
        <begin position="117"/>
        <end position="154"/>
    </location>
</feature>
<dbReference type="PANTHER" id="PTHR31206">
    <property type="entry name" value="LP10445P"/>
    <property type="match status" value="1"/>
</dbReference>
<proteinExistence type="predicted"/>
<organism evidence="2 3">
    <name type="scientific">Diploptera punctata</name>
    <name type="common">Pacific beetle cockroach</name>
    <dbReference type="NCBI Taxonomy" id="6984"/>
    <lineage>
        <taxon>Eukaryota</taxon>
        <taxon>Metazoa</taxon>
        <taxon>Ecdysozoa</taxon>
        <taxon>Arthropoda</taxon>
        <taxon>Hexapoda</taxon>
        <taxon>Insecta</taxon>
        <taxon>Pterygota</taxon>
        <taxon>Neoptera</taxon>
        <taxon>Polyneoptera</taxon>
        <taxon>Dictyoptera</taxon>
        <taxon>Blattodea</taxon>
        <taxon>Blaberoidea</taxon>
        <taxon>Blaberidae</taxon>
        <taxon>Diplopterinae</taxon>
        <taxon>Diploptera</taxon>
    </lineage>
</organism>
<dbReference type="PANTHER" id="PTHR31206:SF1">
    <property type="entry name" value="LP10445P"/>
    <property type="match status" value="1"/>
</dbReference>